<comment type="catalytic activity">
    <reaction evidence="5">
        <text>O-acetyl-L-serine + hydrogen sulfide = L-cysteine + acetate</text>
        <dbReference type="Rhea" id="RHEA:14829"/>
        <dbReference type="ChEBI" id="CHEBI:29919"/>
        <dbReference type="ChEBI" id="CHEBI:30089"/>
        <dbReference type="ChEBI" id="CHEBI:35235"/>
        <dbReference type="ChEBI" id="CHEBI:58340"/>
        <dbReference type="EC" id="2.5.1.47"/>
    </reaction>
</comment>
<dbReference type="Proteomes" id="UP000690515">
    <property type="component" value="Unassembled WGS sequence"/>
</dbReference>
<dbReference type="Pfam" id="PF00291">
    <property type="entry name" value="PALP"/>
    <property type="match status" value="1"/>
</dbReference>
<comment type="cofactor">
    <cofactor evidence="1">
        <name>pyridoxal 5'-phosphate</name>
        <dbReference type="ChEBI" id="CHEBI:597326"/>
    </cofactor>
</comment>
<feature type="domain" description="Tryptophan synthase beta chain-like PALP" evidence="6">
    <location>
        <begin position="22"/>
        <end position="313"/>
    </location>
</feature>
<dbReference type="SUPFAM" id="SSF53686">
    <property type="entry name" value="Tryptophan synthase beta subunit-like PLP-dependent enzymes"/>
    <property type="match status" value="1"/>
</dbReference>
<evidence type="ECO:0000313" key="8">
    <source>
        <dbReference type="Proteomes" id="UP000690515"/>
    </source>
</evidence>
<dbReference type="EC" id="2.5.1.47" evidence="3"/>
<evidence type="ECO:0000256" key="4">
    <source>
        <dbReference type="ARBA" id="ARBA00022898"/>
    </source>
</evidence>
<evidence type="ECO:0000256" key="1">
    <source>
        <dbReference type="ARBA" id="ARBA00001933"/>
    </source>
</evidence>
<dbReference type="PANTHER" id="PTHR10314">
    <property type="entry name" value="CYSTATHIONINE BETA-SYNTHASE"/>
    <property type="match status" value="1"/>
</dbReference>
<evidence type="ECO:0000313" key="7">
    <source>
        <dbReference type="EMBL" id="MBU2711483.1"/>
    </source>
</evidence>
<reference evidence="7 8" key="1">
    <citation type="submission" date="2021-04" db="EMBL/GenBank/DDBJ databases">
        <authorList>
            <person name="Pira H."/>
            <person name="Risdian C."/>
            <person name="Wink J."/>
        </authorList>
    </citation>
    <scope>NUCLEOTIDE SEQUENCE [LARGE SCALE GENOMIC DNA]</scope>
    <source>
        <strain evidence="7 8">WH53</strain>
    </source>
</reference>
<dbReference type="EMBL" id="JAGSOY010000020">
    <property type="protein sequence ID" value="MBU2711483.1"/>
    <property type="molecule type" value="Genomic_DNA"/>
</dbReference>
<evidence type="ECO:0000256" key="5">
    <source>
        <dbReference type="ARBA" id="ARBA00047931"/>
    </source>
</evidence>
<evidence type="ECO:0000256" key="2">
    <source>
        <dbReference type="ARBA" id="ARBA00004962"/>
    </source>
</evidence>
<protein>
    <recommendedName>
        <fullName evidence="3">cysteine synthase</fullName>
        <ecNumber evidence="3">2.5.1.47</ecNumber>
    </recommendedName>
</protein>
<name>A0ABS5ZCJ5_9GAMM</name>
<evidence type="ECO:0000256" key="3">
    <source>
        <dbReference type="ARBA" id="ARBA00012681"/>
    </source>
</evidence>
<keyword evidence="8" id="KW-1185">Reference proteome</keyword>
<dbReference type="RefSeq" id="WP_215819640.1">
    <property type="nucleotide sequence ID" value="NZ_JAGSOY010000020.1"/>
</dbReference>
<sequence>MLSLASDASTVISNSFIAKSVDHAIGHVPFVQLNRIHSLCKKHRVFMKLESCNPSGSIKDKNAAYLINQAEKEGLLKPGGTIIESSSGNFGLALASIGAAKGYHVIIVIDAKTPPPVLKMLNAYGAQLVEVPLNQADAAGSMQKARMAKAKELSQKISNSFYPCQHLNPNNPAAHQVYTAQEITAAFNPMPDAIVLGVSTAGQLAGIARHFRQHSPHTDIICVDVAGSGVLGMPRHPYKMTGLGLSFVPPEFSYDFLDYGYNVTDQIAFSMCHYLARMEGLLLGASTGAIVSAGLAYLQQQSHNVSIVLINPDRGDRYLDTVFNPQWLQKNNLPLLEQHELNAAIQQQLQPIYSPTSHISINQHVPAISFSGQHQNE</sequence>
<keyword evidence="4" id="KW-0663">Pyridoxal phosphate</keyword>
<proteinExistence type="predicted"/>
<comment type="pathway">
    <text evidence="2">Amino-acid biosynthesis; L-cysteine biosynthesis; L-cysteine from L-serine: step 2/2.</text>
</comment>
<dbReference type="Gene3D" id="3.40.50.1100">
    <property type="match status" value="2"/>
</dbReference>
<dbReference type="InterPro" id="IPR050214">
    <property type="entry name" value="Cys_Synth/Cystath_Beta-Synth"/>
</dbReference>
<evidence type="ECO:0000259" key="6">
    <source>
        <dbReference type="Pfam" id="PF00291"/>
    </source>
</evidence>
<dbReference type="CDD" id="cd01561">
    <property type="entry name" value="CBS_like"/>
    <property type="match status" value="1"/>
</dbReference>
<comment type="caution">
    <text evidence="7">The sequence shown here is derived from an EMBL/GenBank/DDBJ whole genome shotgun (WGS) entry which is preliminary data.</text>
</comment>
<dbReference type="InterPro" id="IPR001926">
    <property type="entry name" value="TrpB-like_PALP"/>
</dbReference>
<organism evidence="7 8">
    <name type="scientific">Zooshikella harenae</name>
    <dbReference type="NCBI Taxonomy" id="2827238"/>
    <lineage>
        <taxon>Bacteria</taxon>
        <taxon>Pseudomonadati</taxon>
        <taxon>Pseudomonadota</taxon>
        <taxon>Gammaproteobacteria</taxon>
        <taxon>Oceanospirillales</taxon>
        <taxon>Zooshikellaceae</taxon>
        <taxon>Zooshikella</taxon>
    </lineage>
</organism>
<dbReference type="InterPro" id="IPR036052">
    <property type="entry name" value="TrpB-like_PALP_sf"/>
</dbReference>
<accession>A0ABS5ZCJ5</accession>
<gene>
    <name evidence="7" type="ORF">KCG35_10465</name>
</gene>